<dbReference type="OrthoDB" id="250659at2759"/>
<dbReference type="RefSeq" id="XP_029227333.1">
    <property type="nucleotide sequence ID" value="XM_029372539.1"/>
</dbReference>
<dbReference type="EMBL" id="MKKU01000343">
    <property type="protein sequence ID" value="RNF14963.1"/>
    <property type="molecule type" value="Genomic_DNA"/>
</dbReference>
<evidence type="ECO:0000313" key="3">
    <source>
        <dbReference type="Proteomes" id="UP000284403"/>
    </source>
</evidence>
<reference evidence="2 3" key="1">
    <citation type="journal article" date="2018" name="BMC Genomics">
        <title>Genomic comparison of Trypanosoma conorhini and Trypanosoma rangeli to Trypanosoma cruzi strains of high and low virulence.</title>
        <authorList>
            <person name="Bradwell K.R."/>
            <person name="Koparde V.N."/>
            <person name="Matveyev A.V."/>
            <person name="Serrano M.G."/>
            <person name="Alves J.M."/>
            <person name="Parikh H."/>
            <person name="Huang B."/>
            <person name="Lee V."/>
            <person name="Espinosa-Alvarez O."/>
            <person name="Ortiz P.A."/>
            <person name="Costa-Martins A.G."/>
            <person name="Teixeira M.M."/>
            <person name="Buck G.A."/>
        </authorList>
    </citation>
    <scope>NUCLEOTIDE SEQUENCE [LARGE SCALE GENOMIC DNA]</scope>
    <source>
        <strain evidence="2 3">025E</strain>
    </source>
</reference>
<dbReference type="AlphaFoldDB" id="A0A422PB71"/>
<evidence type="ECO:0000256" key="1">
    <source>
        <dbReference type="SAM" id="MobiDB-lite"/>
    </source>
</evidence>
<dbReference type="Proteomes" id="UP000284403">
    <property type="component" value="Unassembled WGS sequence"/>
</dbReference>
<sequence>MAMARLEPSLPVPEEEVLNLALSVASPRKALELDRTFDFTKSEEVNPLPLHVVEVQRAKYRRHGNVPNDVSLREFVKEMGITWEDTLDPIRQTSCLEFDDSLREYYGDSDDAAYRDFRENMVRFSKWDEWLKCNHFIGKTIYDDYTLLKRFEDDALRICDPEDEHAIMAVEAEVYSEVHSEAHLESLQKHRRDSCPQQLGRRLTLELQRRVTDASQAVNTVLEQGGALAEAPPQRHWRGKSYRQSFMDAHDPK</sequence>
<protein>
    <submittedName>
        <fullName evidence="2">Uncharacterized protein</fullName>
    </submittedName>
</protein>
<evidence type="ECO:0000313" key="2">
    <source>
        <dbReference type="EMBL" id="RNF14963.1"/>
    </source>
</evidence>
<dbReference type="GeneID" id="40319257"/>
<accession>A0A422PB71</accession>
<organism evidence="2 3">
    <name type="scientific">Trypanosoma conorhini</name>
    <dbReference type="NCBI Taxonomy" id="83891"/>
    <lineage>
        <taxon>Eukaryota</taxon>
        <taxon>Discoba</taxon>
        <taxon>Euglenozoa</taxon>
        <taxon>Kinetoplastea</taxon>
        <taxon>Metakinetoplastina</taxon>
        <taxon>Trypanosomatida</taxon>
        <taxon>Trypanosomatidae</taxon>
        <taxon>Trypanosoma</taxon>
    </lineage>
</organism>
<keyword evidence="3" id="KW-1185">Reference proteome</keyword>
<name>A0A422PB71_9TRYP</name>
<proteinExistence type="predicted"/>
<gene>
    <name evidence="2" type="ORF">Tco025E_05646</name>
</gene>
<comment type="caution">
    <text evidence="2">The sequence shown here is derived from an EMBL/GenBank/DDBJ whole genome shotgun (WGS) entry which is preliminary data.</text>
</comment>
<feature type="region of interest" description="Disordered" evidence="1">
    <location>
        <begin position="227"/>
        <end position="253"/>
    </location>
</feature>